<gene>
    <name evidence="3" type="ORF">NLI96_g3715</name>
</gene>
<evidence type="ECO:0000313" key="3">
    <source>
        <dbReference type="EMBL" id="KAJ3487186.1"/>
    </source>
</evidence>
<protein>
    <recommendedName>
        <fullName evidence="5">Mitochondrial outer membrane protein IML2</fullName>
    </recommendedName>
</protein>
<feature type="region of interest" description="Disordered" evidence="1">
    <location>
        <begin position="155"/>
        <end position="183"/>
    </location>
</feature>
<dbReference type="Proteomes" id="UP001212997">
    <property type="component" value="Unassembled WGS sequence"/>
</dbReference>
<dbReference type="PANTHER" id="PTHR31859:SF1">
    <property type="entry name" value="TETRATRICOPEPTIDE REPEAT PROTEIN 39C"/>
    <property type="match status" value="1"/>
</dbReference>
<organism evidence="3 4">
    <name type="scientific">Meripilus lineatus</name>
    <dbReference type="NCBI Taxonomy" id="2056292"/>
    <lineage>
        <taxon>Eukaryota</taxon>
        <taxon>Fungi</taxon>
        <taxon>Dikarya</taxon>
        <taxon>Basidiomycota</taxon>
        <taxon>Agaricomycotina</taxon>
        <taxon>Agaricomycetes</taxon>
        <taxon>Polyporales</taxon>
        <taxon>Meripilaceae</taxon>
        <taxon>Meripilus</taxon>
    </lineage>
</organism>
<dbReference type="GO" id="GO:0005634">
    <property type="term" value="C:nucleus"/>
    <property type="evidence" value="ECO:0007669"/>
    <property type="project" value="TreeGrafter"/>
</dbReference>
<keyword evidence="2" id="KW-0812">Transmembrane</keyword>
<evidence type="ECO:0000256" key="2">
    <source>
        <dbReference type="SAM" id="Phobius"/>
    </source>
</evidence>
<dbReference type="Pfam" id="PF10300">
    <property type="entry name" value="Iml2-TPR_39"/>
    <property type="match status" value="1"/>
</dbReference>
<dbReference type="Gene3D" id="1.25.40.10">
    <property type="entry name" value="Tetratricopeptide repeat domain"/>
    <property type="match status" value="1"/>
</dbReference>
<accession>A0AAD5V697</accession>
<dbReference type="PANTHER" id="PTHR31859">
    <property type="entry name" value="TETRATRICOPEPTIDE REPEAT PROTEIN 39 FAMILY MEMBER"/>
    <property type="match status" value="1"/>
</dbReference>
<feature type="transmembrane region" description="Helical" evidence="2">
    <location>
        <begin position="226"/>
        <end position="247"/>
    </location>
</feature>
<comment type="caution">
    <text evidence="3">The sequence shown here is derived from an EMBL/GenBank/DDBJ whole genome shotgun (WGS) entry which is preliminary data.</text>
</comment>
<evidence type="ECO:0000313" key="4">
    <source>
        <dbReference type="Proteomes" id="UP001212997"/>
    </source>
</evidence>
<dbReference type="GO" id="GO:0005741">
    <property type="term" value="C:mitochondrial outer membrane"/>
    <property type="evidence" value="ECO:0007669"/>
    <property type="project" value="TreeGrafter"/>
</dbReference>
<evidence type="ECO:0008006" key="5">
    <source>
        <dbReference type="Google" id="ProtNLM"/>
    </source>
</evidence>
<dbReference type="GO" id="GO:0005829">
    <property type="term" value="C:cytosol"/>
    <property type="evidence" value="ECO:0007669"/>
    <property type="project" value="TreeGrafter"/>
</dbReference>
<name>A0AAD5V697_9APHY</name>
<keyword evidence="2" id="KW-1133">Transmembrane helix</keyword>
<sequence length="703" mass="77609">MSHFAHDVKRQLENATRGFDELFNNELEDARKTFDEHTSPFHLLGAGVVAFLEAALGLEANMVAEASQALAESETSAKNEVRAAKIVPSTTRFPAGTEWELLHSDAVILHGISHALSESYMGYLQCLYALNSAHSKFTKLYKTVYPHGLDHFATPSSSVTSSRAPSLHSQASSSRVSTPKSTRSGFFSRFGSSLGIPTADSTPVISTPEGSLEELIMSGTAFGYGMFNLVFSLLPAAIRNVVGFFGFKHDRKVALRALAVSAAHNDVHSVFAGLTLMTYYGVVLLLSGYQADERHILKQYRAIVDRLDERYPMGSLWILNRAKILRMSYDTLGAIKVLRDGLKPDRSHTFIQADALLVFELAWTLLSQREYEEAAETFLKMTEINSWSHATYYFIAAGCFISLKNYERAQKLFDAIPDVLDKKKIGGKDLPTEVFIKKKLQFYKDKQTRLTGSENYYARCIRISPAEGTSGYFDRAALFSHRLFPQPRLFGDSELGIFWNTHSRICEDVARQHIEELMGYSPPLTITSPLLPPSPRGPDGPEKSPISTPGSVDLDTPDEQAIRALLLGIVHRTAAEYDSSRQFLNEAHRSHHSVRTSTWVAGVACFELAVLELKEAEANLGPGSSGASSLNGQGTGIVINGIDGVMDDAKKDKWFKVFEVAHNHLDAALALAPQSVDLSSRLDTRVAMLKDEIASKREMVETA</sequence>
<dbReference type="InterPro" id="IPR011990">
    <property type="entry name" value="TPR-like_helical_dom_sf"/>
</dbReference>
<proteinExistence type="predicted"/>
<dbReference type="EMBL" id="JANAWD010000099">
    <property type="protein sequence ID" value="KAJ3487186.1"/>
    <property type="molecule type" value="Genomic_DNA"/>
</dbReference>
<evidence type="ECO:0000256" key="1">
    <source>
        <dbReference type="SAM" id="MobiDB-lite"/>
    </source>
</evidence>
<reference evidence="3" key="1">
    <citation type="submission" date="2022-07" db="EMBL/GenBank/DDBJ databases">
        <title>Genome Sequence of Physisporinus lineatus.</title>
        <authorList>
            <person name="Buettner E."/>
        </authorList>
    </citation>
    <scope>NUCLEOTIDE SEQUENCE</scope>
    <source>
        <strain evidence="3">VT162</strain>
    </source>
</reference>
<feature type="region of interest" description="Disordered" evidence="1">
    <location>
        <begin position="525"/>
        <end position="555"/>
    </location>
</feature>
<keyword evidence="4" id="KW-1185">Reference proteome</keyword>
<dbReference type="SUPFAM" id="SSF48452">
    <property type="entry name" value="TPR-like"/>
    <property type="match status" value="1"/>
</dbReference>
<feature type="transmembrane region" description="Helical" evidence="2">
    <location>
        <begin position="267"/>
        <end position="289"/>
    </location>
</feature>
<dbReference type="AlphaFoldDB" id="A0AAD5V697"/>
<dbReference type="InterPro" id="IPR019412">
    <property type="entry name" value="IML2/TPR_39"/>
</dbReference>
<keyword evidence="2" id="KW-0472">Membrane</keyword>
<feature type="compositionally biased region" description="Low complexity" evidence="1">
    <location>
        <begin position="155"/>
        <end position="166"/>
    </location>
</feature>
<feature type="compositionally biased region" description="Polar residues" evidence="1">
    <location>
        <begin position="167"/>
        <end position="182"/>
    </location>
</feature>